<organism evidence="15 16">
    <name type="scientific">Rhamnusium bicolor</name>
    <dbReference type="NCBI Taxonomy" id="1586634"/>
    <lineage>
        <taxon>Eukaryota</taxon>
        <taxon>Metazoa</taxon>
        <taxon>Ecdysozoa</taxon>
        <taxon>Arthropoda</taxon>
        <taxon>Hexapoda</taxon>
        <taxon>Insecta</taxon>
        <taxon>Pterygota</taxon>
        <taxon>Neoptera</taxon>
        <taxon>Endopterygota</taxon>
        <taxon>Coleoptera</taxon>
        <taxon>Polyphaga</taxon>
        <taxon>Cucujiformia</taxon>
        <taxon>Chrysomeloidea</taxon>
        <taxon>Cerambycidae</taxon>
        <taxon>Lepturinae</taxon>
        <taxon>Rhagiini</taxon>
        <taxon>Rhamnusium</taxon>
    </lineage>
</organism>
<evidence type="ECO:0000256" key="10">
    <source>
        <dbReference type="ARBA" id="ARBA00023315"/>
    </source>
</evidence>
<dbReference type="PANTHER" id="PTHR13693">
    <property type="entry name" value="CLASS II AMINOTRANSFERASE/8-AMINO-7-OXONONANOATE SYNTHASE"/>
    <property type="match status" value="1"/>
</dbReference>
<dbReference type="GO" id="GO:0030170">
    <property type="term" value="F:pyridoxal phosphate binding"/>
    <property type="evidence" value="ECO:0007669"/>
    <property type="project" value="InterPro"/>
</dbReference>
<comment type="similarity">
    <text evidence="4">Belongs to the class-II pyridoxal-phosphate-dependent aminotransferase family.</text>
</comment>
<comment type="pathway">
    <text evidence="2">Lipid metabolism; sphingolipid metabolism.</text>
</comment>
<dbReference type="InterPro" id="IPR015421">
    <property type="entry name" value="PyrdxlP-dep_Trfase_major"/>
</dbReference>
<evidence type="ECO:0000256" key="12">
    <source>
        <dbReference type="ARBA" id="ARBA00041765"/>
    </source>
</evidence>
<dbReference type="InterPro" id="IPR015424">
    <property type="entry name" value="PyrdxlP-dep_Trfase"/>
</dbReference>
<evidence type="ECO:0000256" key="1">
    <source>
        <dbReference type="ARBA" id="ARBA00001933"/>
    </source>
</evidence>
<keyword evidence="6" id="KW-0808">Transferase</keyword>
<dbReference type="GO" id="GO:0004758">
    <property type="term" value="F:serine C-palmitoyltransferase activity"/>
    <property type="evidence" value="ECO:0007669"/>
    <property type="project" value="UniProtKB-EC"/>
</dbReference>
<keyword evidence="7" id="KW-0663">Pyridoxal phosphate</keyword>
<evidence type="ECO:0000256" key="3">
    <source>
        <dbReference type="ARBA" id="ARBA00004991"/>
    </source>
</evidence>
<evidence type="ECO:0000259" key="14">
    <source>
        <dbReference type="Pfam" id="PF00155"/>
    </source>
</evidence>
<dbReference type="GO" id="GO:0005783">
    <property type="term" value="C:endoplasmic reticulum"/>
    <property type="evidence" value="ECO:0007669"/>
    <property type="project" value="TreeGrafter"/>
</dbReference>
<dbReference type="PANTHER" id="PTHR13693:SF2">
    <property type="entry name" value="SERINE PALMITOYLTRANSFERASE 1"/>
    <property type="match status" value="1"/>
</dbReference>
<evidence type="ECO:0000256" key="2">
    <source>
        <dbReference type="ARBA" id="ARBA00004760"/>
    </source>
</evidence>
<keyword evidence="16" id="KW-1185">Reference proteome</keyword>
<keyword evidence="9" id="KW-0443">Lipid metabolism</keyword>
<dbReference type="Pfam" id="PF00155">
    <property type="entry name" value="Aminotran_1_2"/>
    <property type="match status" value="2"/>
</dbReference>
<dbReference type="EMBL" id="JANEYF010000117">
    <property type="protein sequence ID" value="KAJ8972101.1"/>
    <property type="molecule type" value="Genomic_DNA"/>
</dbReference>
<sequence>MLDEHLLQERLNQFNPEPLVEIDDTKTKENIELYVIVEDENNVDLTKTNFLDVLNSDEIKKSSENIIRKYGVGTCGPRAFYGTTDIHLELEERIAEFLGMEEAIVYSYGFVAISSSIAAYCKGRDIIFIDREANFPIQQVEGVSWKTGKVLPLEEFLKVAEDFKMRVFLEETYSIGIFGDHGRGLTEHFNIDPNRLDMIIGTLESAIGSIGGFCAGSKMTIEHQRLSGSGYIFSASLPTYLVQACLESIKVMGEKPKKLRALAREFHVFLKETCKFDVISDPEVAFKVFTVSNEENRREKEEEIHKFCKENGIHFRINETGLLINLNVALYDNKPRLEKVYNVLKQASEL</sequence>
<evidence type="ECO:0000256" key="13">
    <source>
        <dbReference type="ARBA" id="ARBA00042649"/>
    </source>
</evidence>
<comment type="caution">
    <text evidence="15">The sequence shown here is derived from an EMBL/GenBank/DDBJ whole genome shotgun (WGS) entry which is preliminary data.</text>
</comment>
<dbReference type="EC" id="2.3.1.50" evidence="5"/>
<feature type="domain" description="Aminotransferase class I/classII large" evidence="14">
    <location>
        <begin position="63"/>
        <end position="130"/>
    </location>
</feature>
<dbReference type="GO" id="GO:0016020">
    <property type="term" value="C:membrane"/>
    <property type="evidence" value="ECO:0007669"/>
    <property type="project" value="GOC"/>
</dbReference>
<gene>
    <name evidence="15" type="ORF">NQ314_000327</name>
</gene>
<dbReference type="Gene3D" id="3.90.1150.10">
    <property type="entry name" value="Aspartate Aminotransferase, domain 1"/>
    <property type="match status" value="1"/>
</dbReference>
<dbReference type="SUPFAM" id="SSF53383">
    <property type="entry name" value="PLP-dependent transferases"/>
    <property type="match status" value="1"/>
</dbReference>
<evidence type="ECO:0000256" key="8">
    <source>
        <dbReference type="ARBA" id="ARBA00022919"/>
    </source>
</evidence>
<evidence type="ECO:0000256" key="9">
    <source>
        <dbReference type="ARBA" id="ARBA00023098"/>
    </source>
</evidence>
<comment type="cofactor">
    <cofactor evidence="1">
        <name>pyridoxal 5'-phosphate</name>
        <dbReference type="ChEBI" id="CHEBI:597326"/>
    </cofactor>
</comment>
<accession>A0AAV8ZUY1</accession>
<dbReference type="Gene3D" id="3.40.640.10">
    <property type="entry name" value="Type I PLP-dependent aspartate aminotransferase-like (Major domain)"/>
    <property type="match status" value="2"/>
</dbReference>
<dbReference type="InterPro" id="IPR004839">
    <property type="entry name" value="Aminotransferase_I/II_large"/>
</dbReference>
<name>A0AAV8ZUY1_9CUCU</name>
<dbReference type="GO" id="GO:0046512">
    <property type="term" value="P:sphingosine biosynthetic process"/>
    <property type="evidence" value="ECO:0007669"/>
    <property type="project" value="TreeGrafter"/>
</dbReference>
<evidence type="ECO:0000256" key="6">
    <source>
        <dbReference type="ARBA" id="ARBA00022679"/>
    </source>
</evidence>
<proteinExistence type="inferred from homology"/>
<comment type="pathway">
    <text evidence="3">Sphingolipid metabolism.</text>
</comment>
<evidence type="ECO:0000256" key="11">
    <source>
        <dbReference type="ARBA" id="ARBA00041066"/>
    </source>
</evidence>
<keyword evidence="8" id="KW-0746">Sphingolipid metabolism</keyword>
<protein>
    <recommendedName>
        <fullName evidence="11">Serine palmitoyltransferase 1</fullName>
        <ecNumber evidence="5">2.3.1.50</ecNumber>
    </recommendedName>
    <alternativeName>
        <fullName evidence="12">Long chain base biosynthesis protein 1</fullName>
    </alternativeName>
    <alternativeName>
        <fullName evidence="13">Serine-palmitoyl-CoA transferase 1</fullName>
    </alternativeName>
</protein>
<evidence type="ECO:0000256" key="4">
    <source>
        <dbReference type="ARBA" id="ARBA00008392"/>
    </source>
</evidence>
<feature type="domain" description="Aminotransferase class I/classII large" evidence="14">
    <location>
        <begin position="146"/>
        <end position="300"/>
    </location>
</feature>
<dbReference type="InterPro" id="IPR015422">
    <property type="entry name" value="PyrdxlP-dep_Trfase_small"/>
</dbReference>
<evidence type="ECO:0000256" key="7">
    <source>
        <dbReference type="ARBA" id="ARBA00022898"/>
    </source>
</evidence>
<keyword evidence="10" id="KW-0012">Acyltransferase</keyword>
<dbReference type="Proteomes" id="UP001162156">
    <property type="component" value="Unassembled WGS sequence"/>
</dbReference>
<evidence type="ECO:0000313" key="15">
    <source>
        <dbReference type="EMBL" id="KAJ8972101.1"/>
    </source>
</evidence>
<dbReference type="AlphaFoldDB" id="A0AAV8ZUY1"/>
<dbReference type="InterPro" id="IPR050087">
    <property type="entry name" value="AON_synthase_class-II"/>
</dbReference>
<evidence type="ECO:0000313" key="16">
    <source>
        <dbReference type="Proteomes" id="UP001162156"/>
    </source>
</evidence>
<evidence type="ECO:0000256" key="5">
    <source>
        <dbReference type="ARBA" id="ARBA00013220"/>
    </source>
</evidence>
<dbReference type="GO" id="GO:0046513">
    <property type="term" value="P:ceramide biosynthetic process"/>
    <property type="evidence" value="ECO:0007669"/>
    <property type="project" value="TreeGrafter"/>
</dbReference>
<reference evidence="15" key="1">
    <citation type="journal article" date="2023" name="Insect Mol. Biol.">
        <title>Genome sequencing provides insights into the evolution of gene families encoding plant cell wall-degrading enzymes in longhorned beetles.</title>
        <authorList>
            <person name="Shin N.R."/>
            <person name="Okamura Y."/>
            <person name="Kirsch R."/>
            <person name="Pauchet Y."/>
        </authorList>
    </citation>
    <scope>NUCLEOTIDE SEQUENCE</scope>
    <source>
        <strain evidence="15">RBIC_L_NR</strain>
    </source>
</reference>